<keyword evidence="1" id="KW-0812">Transmembrane</keyword>
<name>A0A6C0H670_9ZZZZ</name>
<dbReference type="AlphaFoldDB" id="A0A6C0H670"/>
<evidence type="ECO:0000256" key="1">
    <source>
        <dbReference type="SAM" id="Phobius"/>
    </source>
</evidence>
<keyword evidence="1" id="KW-0472">Membrane</keyword>
<feature type="transmembrane region" description="Helical" evidence="1">
    <location>
        <begin position="6"/>
        <end position="26"/>
    </location>
</feature>
<reference evidence="2" key="1">
    <citation type="journal article" date="2020" name="Nature">
        <title>Giant virus diversity and host interactions through global metagenomics.</title>
        <authorList>
            <person name="Schulz F."/>
            <person name="Roux S."/>
            <person name="Paez-Espino D."/>
            <person name="Jungbluth S."/>
            <person name="Walsh D.A."/>
            <person name="Denef V.J."/>
            <person name="McMahon K.D."/>
            <person name="Konstantinidis K.T."/>
            <person name="Eloe-Fadrosh E.A."/>
            <person name="Kyrpides N.C."/>
            <person name="Woyke T."/>
        </authorList>
    </citation>
    <scope>NUCLEOTIDE SEQUENCE</scope>
    <source>
        <strain evidence="2">GVMAG-M-3300023179-71</strain>
    </source>
</reference>
<evidence type="ECO:0000313" key="2">
    <source>
        <dbReference type="EMBL" id="QHT75503.1"/>
    </source>
</evidence>
<protein>
    <submittedName>
        <fullName evidence="2">Uncharacterized protein</fullName>
    </submittedName>
</protein>
<keyword evidence="1" id="KW-1133">Transmembrane helix</keyword>
<proteinExistence type="predicted"/>
<organism evidence="2">
    <name type="scientific">viral metagenome</name>
    <dbReference type="NCBI Taxonomy" id="1070528"/>
    <lineage>
        <taxon>unclassified sequences</taxon>
        <taxon>metagenomes</taxon>
        <taxon>organismal metagenomes</taxon>
    </lineage>
</organism>
<sequence length="36" mass="4207">MTNNLELTVFLCGYFSILVKGMYLIWGKNKIIQINQ</sequence>
<dbReference type="EMBL" id="MN739879">
    <property type="protein sequence ID" value="QHT75503.1"/>
    <property type="molecule type" value="Genomic_DNA"/>
</dbReference>
<accession>A0A6C0H670</accession>